<reference evidence="1 2" key="1">
    <citation type="journal article" date="2018" name="Nat. Ecol. Evol.">
        <title>Pezizomycetes genomes reveal the molecular basis of ectomycorrhizal truffle lifestyle.</title>
        <authorList>
            <person name="Murat C."/>
            <person name="Payen T."/>
            <person name="Noel B."/>
            <person name="Kuo A."/>
            <person name="Morin E."/>
            <person name="Chen J."/>
            <person name="Kohler A."/>
            <person name="Krizsan K."/>
            <person name="Balestrini R."/>
            <person name="Da Silva C."/>
            <person name="Montanini B."/>
            <person name="Hainaut M."/>
            <person name="Levati E."/>
            <person name="Barry K.W."/>
            <person name="Belfiori B."/>
            <person name="Cichocki N."/>
            <person name="Clum A."/>
            <person name="Dockter R.B."/>
            <person name="Fauchery L."/>
            <person name="Guy J."/>
            <person name="Iotti M."/>
            <person name="Le Tacon F."/>
            <person name="Lindquist E.A."/>
            <person name="Lipzen A."/>
            <person name="Malagnac F."/>
            <person name="Mello A."/>
            <person name="Molinier V."/>
            <person name="Miyauchi S."/>
            <person name="Poulain J."/>
            <person name="Riccioni C."/>
            <person name="Rubini A."/>
            <person name="Sitrit Y."/>
            <person name="Splivallo R."/>
            <person name="Traeger S."/>
            <person name="Wang M."/>
            <person name="Zifcakova L."/>
            <person name="Wipf D."/>
            <person name="Zambonelli A."/>
            <person name="Paolocci F."/>
            <person name="Nowrousian M."/>
            <person name="Ottonello S."/>
            <person name="Baldrian P."/>
            <person name="Spatafora J.W."/>
            <person name="Henrissat B."/>
            <person name="Nagy L.G."/>
            <person name="Aury J.M."/>
            <person name="Wincker P."/>
            <person name="Grigoriev I.V."/>
            <person name="Bonfante P."/>
            <person name="Martin F.M."/>
        </authorList>
    </citation>
    <scope>NUCLEOTIDE SEQUENCE [LARGE SCALE GENOMIC DNA]</scope>
    <source>
        <strain evidence="1 2">RN42</strain>
    </source>
</reference>
<accession>A0A3N4HUC8</accession>
<protein>
    <submittedName>
        <fullName evidence="1">Uncharacterized protein</fullName>
    </submittedName>
</protein>
<evidence type="ECO:0000313" key="2">
    <source>
        <dbReference type="Proteomes" id="UP000275078"/>
    </source>
</evidence>
<sequence>MLTFLDAAEGQSDSDTEKFIMSLTPAKAGAWSAMHIFQGDKLENTGWMRILYDYENDSTENDLQINPFLQRAISLEHGIISKITGLIKELTDRYKMPGGEACSFHLTYLESNFEGQWLLVELVNQRPDVPFSELRLLLGISESTGEDSKQTSSSIGPTNTRETVWEEHCLRIRLDPKIYIENVERLFDPVEGYGRVRSESFVRTYRVGSVHASRKPPQVELDKWFWWVLLLQKSRKIYYPFLHAIESGVHQTPTSSTRLIYNRKSERDDGVPDPSRDATWRITDLRAFPITSEDMVYKNNVTTVGVLLTGK</sequence>
<keyword evidence="2" id="KW-1185">Reference proteome</keyword>
<dbReference type="EMBL" id="ML119751">
    <property type="protein sequence ID" value="RPA76108.1"/>
    <property type="molecule type" value="Genomic_DNA"/>
</dbReference>
<proteinExistence type="predicted"/>
<evidence type="ECO:0000313" key="1">
    <source>
        <dbReference type="EMBL" id="RPA76108.1"/>
    </source>
</evidence>
<dbReference type="AlphaFoldDB" id="A0A3N4HUC8"/>
<organism evidence="1 2">
    <name type="scientific">Ascobolus immersus RN42</name>
    <dbReference type="NCBI Taxonomy" id="1160509"/>
    <lineage>
        <taxon>Eukaryota</taxon>
        <taxon>Fungi</taxon>
        <taxon>Dikarya</taxon>
        <taxon>Ascomycota</taxon>
        <taxon>Pezizomycotina</taxon>
        <taxon>Pezizomycetes</taxon>
        <taxon>Pezizales</taxon>
        <taxon>Ascobolaceae</taxon>
        <taxon>Ascobolus</taxon>
    </lineage>
</organism>
<dbReference type="Proteomes" id="UP000275078">
    <property type="component" value="Unassembled WGS sequence"/>
</dbReference>
<gene>
    <name evidence="1" type="ORF">BJ508DRAFT_11476</name>
</gene>
<name>A0A3N4HUC8_ASCIM</name>